<dbReference type="Pfam" id="PF13359">
    <property type="entry name" value="DDE_Tnp_4"/>
    <property type="match status" value="1"/>
</dbReference>
<dbReference type="InterPro" id="IPR044823">
    <property type="entry name" value="ASIL1/2-like"/>
</dbReference>
<comment type="cofactor">
    <cofactor evidence="1">
        <name>a divalent metal cation</name>
        <dbReference type="ChEBI" id="CHEBI:60240"/>
    </cofactor>
</comment>
<dbReference type="EMBL" id="CAJOBS010000776">
    <property type="protein sequence ID" value="CAF4640151.1"/>
    <property type="molecule type" value="Genomic_DNA"/>
</dbReference>
<accession>A0A817VA05</accession>
<evidence type="ECO:0000313" key="8">
    <source>
        <dbReference type="Proteomes" id="UP000663865"/>
    </source>
</evidence>
<dbReference type="Gene3D" id="1.10.10.60">
    <property type="entry name" value="Homeodomain-like"/>
    <property type="match status" value="1"/>
</dbReference>
<dbReference type="EMBL" id="CAJNYV010000057">
    <property type="protein sequence ID" value="CAF3337379.1"/>
    <property type="molecule type" value="Genomic_DNA"/>
</dbReference>
<evidence type="ECO:0000259" key="4">
    <source>
        <dbReference type="Pfam" id="PF13359"/>
    </source>
</evidence>
<evidence type="ECO:0000256" key="1">
    <source>
        <dbReference type="ARBA" id="ARBA00001968"/>
    </source>
</evidence>
<dbReference type="PANTHER" id="PTHR31307">
    <property type="entry name" value="TRIHELIX TRANSCRIPTION FACTOR ASIL2"/>
    <property type="match status" value="1"/>
</dbReference>
<dbReference type="GO" id="GO:0046872">
    <property type="term" value="F:metal ion binding"/>
    <property type="evidence" value="ECO:0007669"/>
    <property type="project" value="UniProtKB-KW"/>
</dbReference>
<sequence>MIRPQYIRFVFSSDKSYQINSSSKILNNFTCSPTIITPKHMFISSALNIKDSTTCSVAPEPCQNTSLSIVETASGESNLSEVVPTKNLSSSTNTSNVQVSSGKNKRNLSPSAKKKQRNRKKSNTKTEQTNLQCIRRTKNWSEHETIIFIGIWSDNYVKLTSASCRHSTIYQSMANQLNDTFKDRNVSAADVKAKIGNLTTEYRRKAKEQGEKGASPCTWRYFDLLDKLLGKRTHKNDSLLTDSMIIEQEKLSDDINNVQIPATTLMQVAKQLDDSCLSHANAEEINSPARSNSNYLSSPEGSISTSAMNTPTTTNIDASSRRSTPTQKRKKKTSEIKIGLIEQLLTKIDSANEAMLRSEVKISTCELRTAANLFSIGRNTAGEILHGFCSTLVDSFFNRFIRFPETDNEIERTIGDFLDNYGYAMCAGYLDGTHISINPPNGEEFDYFNYKKHHFVILLAVVNASLQLTYVNVDSHGRCNDSLVYRRSQLAEVIQRSRYANHYMKINNVKTQVHIIDDSGFALHKTLMKPYPSTPKMPPSHVIYNYQLSRCRSTVERVSILRNLCIMNGDELEIEWDLPLPTHKKSRCNMQTTSGVDARQALTDYFLQNPL</sequence>
<reference evidence="6" key="1">
    <citation type="submission" date="2021-02" db="EMBL/GenBank/DDBJ databases">
        <authorList>
            <person name="Nowell W R."/>
        </authorList>
    </citation>
    <scope>NUCLEOTIDE SEQUENCE</scope>
</reference>
<evidence type="ECO:0000256" key="2">
    <source>
        <dbReference type="ARBA" id="ARBA00022723"/>
    </source>
</evidence>
<name>A0A817VA05_9BILA</name>
<feature type="domain" description="DDE Tnp4" evidence="4">
    <location>
        <begin position="430"/>
        <end position="558"/>
    </location>
</feature>
<comment type="caution">
    <text evidence="6">The sequence shown here is derived from an EMBL/GenBank/DDBJ whole genome shotgun (WGS) entry which is preliminary data.</text>
</comment>
<evidence type="ECO:0000313" key="7">
    <source>
        <dbReference type="EMBL" id="CAF4640151.1"/>
    </source>
</evidence>
<dbReference type="AlphaFoldDB" id="A0A817VA05"/>
<feature type="compositionally biased region" description="Basic residues" evidence="3">
    <location>
        <begin position="112"/>
        <end position="123"/>
    </location>
</feature>
<evidence type="ECO:0000256" key="3">
    <source>
        <dbReference type="SAM" id="MobiDB-lite"/>
    </source>
</evidence>
<evidence type="ECO:0000259" key="5">
    <source>
        <dbReference type="Pfam" id="PF13837"/>
    </source>
</evidence>
<feature type="region of interest" description="Disordered" evidence="3">
    <location>
        <begin position="283"/>
        <end position="332"/>
    </location>
</feature>
<dbReference type="Proteomes" id="UP000663865">
    <property type="component" value="Unassembled WGS sequence"/>
</dbReference>
<gene>
    <name evidence="6" type="ORF">KIK155_LOCUS2367</name>
    <name evidence="7" type="ORF">TOA249_LOCUS13225</name>
</gene>
<evidence type="ECO:0000313" key="6">
    <source>
        <dbReference type="EMBL" id="CAF3337379.1"/>
    </source>
</evidence>
<organism evidence="6 8">
    <name type="scientific">Rotaria socialis</name>
    <dbReference type="NCBI Taxonomy" id="392032"/>
    <lineage>
        <taxon>Eukaryota</taxon>
        <taxon>Metazoa</taxon>
        <taxon>Spiralia</taxon>
        <taxon>Gnathifera</taxon>
        <taxon>Rotifera</taxon>
        <taxon>Eurotatoria</taxon>
        <taxon>Bdelloidea</taxon>
        <taxon>Philodinida</taxon>
        <taxon>Philodinidae</taxon>
        <taxon>Rotaria</taxon>
    </lineage>
</organism>
<dbReference type="InterPro" id="IPR027806">
    <property type="entry name" value="HARBI1_dom"/>
</dbReference>
<proteinExistence type="predicted"/>
<dbReference type="InterPro" id="IPR044822">
    <property type="entry name" value="Myb_DNA-bind_4"/>
</dbReference>
<dbReference type="Proteomes" id="UP000663838">
    <property type="component" value="Unassembled WGS sequence"/>
</dbReference>
<feature type="compositionally biased region" description="Low complexity" evidence="3">
    <location>
        <begin position="89"/>
        <end position="101"/>
    </location>
</feature>
<evidence type="ECO:0008006" key="9">
    <source>
        <dbReference type="Google" id="ProtNLM"/>
    </source>
</evidence>
<dbReference type="Pfam" id="PF13837">
    <property type="entry name" value="Myb_DNA-bind_4"/>
    <property type="match status" value="1"/>
</dbReference>
<feature type="compositionally biased region" description="Polar residues" evidence="3">
    <location>
        <begin position="288"/>
        <end position="326"/>
    </location>
</feature>
<dbReference type="PANTHER" id="PTHR31307:SF4">
    <property type="entry name" value="TRIHELIX TRANSCRIPTION FACTOR ASIL2"/>
    <property type="match status" value="1"/>
</dbReference>
<keyword evidence="2" id="KW-0479">Metal-binding</keyword>
<feature type="region of interest" description="Disordered" evidence="3">
    <location>
        <begin position="81"/>
        <end position="130"/>
    </location>
</feature>
<protein>
    <recommendedName>
        <fullName evidence="9">DDE Tnp4 domain-containing protein</fullName>
    </recommendedName>
</protein>
<feature type="domain" description="Myb/SANT-like DNA-binding" evidence="5">
    <location>
        <begin position="138"/>
        <end position="228"/>
    </location>
</feature>